<dbReference type="EMBL" id="JACCEW010000001">
    <property type="protein sequence ID" value="NYT35946.1"/>
    <property type="molecule type" value="Genomic_DNA"/>
</dbReference>
<evidence type="ECO:0000256" key="2">
    <source>
        <dbReference type="ARBA" id="ARBA00005193"/>
    </source>
</evidence>
<name>A0A853FD03_9BURK</name>
<comment type="subunit">
    <text evidence="4">Homodecamer.</text>
</comment>
<reference evidence="11 12" key="1">
    <citation type="submission" date="2020-07" db="EMBL/GenBank/DDBJ databases">
        <title>Taxonomic revisions and descriptions of new bacterial species based on genomic comparisons in the high-G+C-content subgroup of the family Alcaligenaceae.</title>
        <authorList>
            <person name="Szabo A."/>
            <person name="Felfoldi T."/>
        </authorList>
    </citation>
    <scope>NUCLEOTIDE SEQUENCE [LARGE SCALE GENOMIC DNA]</scope>
    <source>
        <strain evidence="11 12">DSM 25264</strain>
    </source>
</reference>
<evidence type="ECO:0000256" key="3">
    <source>
        <dbReference type="ARBA" id="ARBA00010882"/>
    </source>
</evidence>
<accession>A0A853FD03</accession>
<comment type="caution">
    <text evidence="11">The sequence shown here is derived from an EMBL/GenBank/DDBJ whole genome shotgun (WGS) entry which is preliminary data.</text>
</comment>
<proteinExistence type="inferred from homology"/>
<evidence type="ECO:0000313" key="11">
    <source>
        <dbReference type="EMBL" id="NYT35946.1"/>
    </source>
</evidence>
<keyword evidence="6 9" id="KW-0058">Aromatic hydrocarbons catabolism</keyword>
<evidence type="ECO:0000256" key="8">
    <source>
        <dbReference type="NCBIfam" id="TIGR03221"/>
    </source>
</evidence>
<dbReference type="AlphaFoldDB" id="A0A853FD03"/>
<evidence type="ECO:0000256" key="9">
    <source>
        <dbReference type="PIRNR" id="PIRNR001486"/>
    </source>
</evidence>
<feature type="domain" description="Muconolactone isomerase" evidence="10">
    <location>
        <begin position="1"/>
        <end position="89"/>
    </location>
</feature>
<dbReference type="SUPFAM" id="SSF54909">
    <property type="entry name" value="Dimeric alpha+beta barrel"/>
    <property type="match status" value="1"/>
</dbReference>
<sequence>MLYMVDMTVNLPHDMPADRADDIKAREKAYALDLQRQGKWPHIWRVVGEYRNISIFDAADHSELHQLLSQLPLFPYMVIKVTPLCQHPSSLQAQS</sequence>
<evidence type="ECO:0000256" key="6">
    <source>
        <dbReference type="ARBA" id="ARBA00022797"/>
    </source>
</evidence>
<dbReference type="GO" id="GO:0042952">
    <property type="term" value="P:beta-ketoadipate pathway"/>
    <property type="evidence" value="ECO:0007669"/>
    <property type="project" value="UniProtKB-UniRule"/>
</dbReference>
<comment type="similarity">
    <text evidence="3 9">Belongs to the muconolactone Delta-isomerase family.</text>
</comment>
<dbReference type="InterPro" id="IPR011008">
    <property type="entry name" value="Dimeric_a/b-barrel"/>
</dbReference>
<dbReference type="PIRSF" id="PIRSF001486">
    <property type="entry name" value="CatC"/>
    <property type="match status" value="1"/>
</dbReference>
<evidence type="ECO:0000256" key="1">
    <source>
        <dbReference type="ARBA" id="ARBA00001739"/>
    </source>
</evidence>
<evidence type="ECO:0000256" key="4">
    <source>
        <dbReference type="ARBA" id="ARBA00011365"/>
    </source>
</evidence>
<dbReference type="NCBIfam" id="TIGR03221">
    <property type="entry name" value="muco_delta"/>
    <property type="match status" value="1"/>
</dbReference>
<evidence type="ECO:0000313" key="12">
    <source>
        <dbReference type="Proteomes" id="UP000580517"/>
    </source>
</evidence>
<dbReference type="RefSeq" id="WP_129968332.1">
    <property type="nucleotide sequence ID" value="NZ_JACCEW010000001.1"/>
</dbReference>
<gene>
    <name evidence="11" type="primary">catC</name>
    <name evidence="11" type="ORF">H0A68_03605</name>
</gene>
<organism evidence="11 12">
    <name type="scientific">Allopusillimonas soli</name>
    <dbReference type="NCBI Taxonomy" id="659016"/>
    <lineage>
        <taxon>Bacteria</taxon>
        <taxon>Pseudomonadati</taxon>
        <taxon>Pseudomonadota</taxon>
        <taxon>Betaproteobacteria</taxon>
        <taxon>Burkholderiales</taxon>
        <taxon>Alcaligenaceae</taxon>
        <taxon>Allopusillimonas</taxon>
    </lineage>
</organism>
<comment type="pathway">
    <text evidence="2 9">Aromatic compound metabolism; beta-ketoadipate pathway; 5-oxo-4,5-dihydro-2-furylacetate from catechol: step 3/3.</text>
</comment>
<dbReference type="GO" id="GO:0016159">
    <property type="term" value="F:muconolactone delta-isomerase activity"/>
    <property type="evidence" value="ECO:0007669"/>
    <property type="project" value="UniProtKB-UniRule"/>
</dbReference>
<dbReference type="InterPro" id="IPR003464">
    <property type="entry name" value="Muconolactone_d_Isoase"/>
</dbReference>
<evidence type="ECO:0000256" key="5">
    <source>
        <dbReference type="ARBA" id="ARBA00012070"/>
    </source>
</evidence>
<protein>
    <recommendedName>
        <fullName evidence="5 8">Muconolactone Delta-isomerase</fullName>
        <shortName evidence="9">MIase</shortName>
        <ecNumber evidence="5 8">5.3.3.4</ecNumber>
    </recommendedName>
</protein>
<dbReference type="Gene3D" id="3.30.70.1060">
    <property type="entry name" value="Dimeric alpha+beta barrel"/>
    <property type="match status" value="1"/>
</dbReference>
<dbReference type="EC" id="5.3.3.4" evidence="5 8"/>
<keyword evidence="12" id="KW-1185">Reference proteome</keyword>
<comment type="catalytic activity">
    <reaction evidence="1 9">
        <text>(S)-muconolactone = (4,5-dihydro-5-oxofuran-2-yl)-acetate</text>
        <dbReference type="Rhea" id="RHEA:12348"/>
        <dbReference type="ChEBI" id="CHEBI:58425"/>
        <dbReference type="ChEBI" id="CHEBI:58736"/>
        <dbReference type="EC" id="5.3.3.4"/>
    </reaction>
</comment>
<keyword evidence="7 9" id="KW-0413">Isomerase</keyword>
<dbReference type="OrthoDB" id="2889526at2"/>
<evidence type="ECO:0000259" key="10">
    <source>
        <dbReference type="Pfam" id="PF02426"/>
    </source>
</evidence>
<dbReference type="Proteomes" id="UP000580517">
    <property type="component" value="Unassembled WGS sequence"/>
</dbReference>
<dbReference type="UniPathway" id="UPA00157">
    <property type="reaction ID" value="UER00260"/>
</dbReference>
<dbReference type="Pfam" id="PF02426">
    <property type="entry name" value="MIase"/>
    <property type="match status" value="1"/>
</dbReference>
<evidence type="ECO:0000256" key="7">
    <source>
        <dbReference type="ARBA" id="ARBA00023235"/>
    </source>
</evidence>
<dbReference type="InterPro" id="IPR026029">
    <property type="entry name" value="MLI_dom"/>
</dbReference>